<dbReference type="Proteomes" id="UP000005627">
    <property type="component" value="Chromosome 5"/>
</dbReference>
<dbReference type="eggNOG" id="KOG4019">
    <property type="taxonomic scope" value="Eukaryota"/>
</dbReference>
<comment type="similarity">
    <text evidence="1">Belongs to the RCAN family.</text>
</comment>
<name>G8ZVE4_TORDE</name>
<evidence type="ECO:0000313" key="4">
    <source>
        <dbReference type="Proteomes" id="UP000005627"/>
    </source>
</evidence>
<evidence type="ECO:0000256" key="2">
    <source>
        <dbReference type="SAM" id="MobiDB-lite"/>
    </source>
</evidence>
<sequence length="187" mass="20694">MAPVTNTIVFTSQSDPVLECLESLQQWLTDNVLCKTTVTAENPIQLIVQRIYPRALVVCPTHQIAEQVYETLNKVPLAKSLAFDYADADYSDSMDRLQVPKRDRVFLTSPPTSPPPGFDYARCEQPPPSHSHPQDLADDQREFLTLLDSKIASIALQRCPNTAITATNGTPARTACPPRPGDIAEDF</sequence>
<feature type="region of interest" description="Disordered" evidence="2">
    <location>
        <begin position="167"/>
        <end position="187"/>
    </location>
</feature>
<evidence type="ECO:0000256" key="1">
    <source>
        <dbReference type="ARBA" id="ARBA00008209"/>
    </source>
</evidence>
<protein>
    <submittedName>
        <fullName evidence="3">Uncharacterized protein</fullName>
    </submittedName>
</protein>
<dbReference type="Pfam" id="PF04847">
    <property type="entry name" value="Calcipressin"/>
    <property type="match status" value="1"/>
</dbReference>
<dbReference type="KEGG" id="tdl:TDEL_0E03450"/>
<dbReference type="GO" id="GO:0030346">
    <property type="term" value="F:protein phosphatase 2B binding"/>
    <property type="evidence" value="ECO:0007669"/>
    <property type="project" value="EnsemblFungi"/>
</dbReference>
<reference evidence="3 4" key="1">
    <citation type="journal article" date="2011" name="Proc. Natl. Acad. Sci. U.S.A.">
        <title>Evolutionary erosion of yeast sex chromosomes by mating-type switching accidents.</title>
        <authorList>
            <person name="Gordon J.L."/>
            <person name="Armisen D."/>
            <person name="Proux-Wera E."/>
            <person name="Oheigeartaigh S.S."/>
            <person name="Byrne K.P."/>
            <person name="Wolfe K.H."/>
        </authorList>
    </citation>
    <scope>NUCLEOTIDE SEQUENCE [LARGE SCALE GENOMIC DNA]</scope>
    <source>
        <strain evidence="4">ATCC 10662 / CBS 1146 / NBRC 0425 / NCYC 2629 / NRRL Y-866</strain>
    </source>
</reference>
<dbReference type="FunCoup" id="G8ZVE4">
    <property type="interactions" value="45"/>
</dbReference>
<dbReference type="RefSeq" id="XP_003681799.1">
    <property type="nucleotide sequence ID" value="XM_003681751.1"/>
</dbReference>
<accession>G8ZVE4</accession>
<evidence type="ECO:0000313" key="3">
    <source>
        <dbReference type="EMBL" id="CCE92588.1"/>
    </source>
</evidence>
<gene>
    <name evidence="3" type="primary">TDEL0E03450</name>
    <name evidence="3" type="ORF">TDEL_0E03450</name>
</gene>
<keyword evidence="4" id="KW-1185">Reference proteome</keyword>
<dbReference type="GeneID" id="11503989"/>
<organism evidence="3 4">
    <name type="scientific">Torulaspora delbrueckii</name>
    <name type="common">Yeast</name>
    <name type="synonym">Candida colliculosa</name>
    <dbReference type="NCBI Taxonomy" id="4950"/>
    <lineage>
        <taxon>Eukaryota</taxon>
        <taxon>Fungi</taxon>
        <taxon>Dikarya</taxon>
        <taxon>Ascomycota</taxon>
        <taxon>Saccharomycotina</taxon>
        <taxon>Saccharomycetes</taxon>
        <taxon>Saccharomycetales</taxon>
        <taxon>Saccharomycetaceae</taxon>
        <taxon>Torulaspora</taxon>
    </lineage>
</organism>
<dbReference type="AlphaFoldDB" id="G8ZVE4"/>
<dbReference type="EMBL" id="HE616746">
    <property type="protein sequence ID" value="CCE92588.1"/>
    <property type="molecule type" value="Genomic_DNA"/>
</dbReference>
<dbReference type="InParanoid" id="G8ZVE4"/>
<dbReference type="OrthoDB" id="17212at2759"/>
<dbReference type="GO" id="GO:0008597">
    <property type="term" value="F:calcium-dependent protein serine/threonine phosphatase regulator activity"/>
    <property type="evidence" value="ECO:0007669"/>
    <property type="project" value="EnsemblFungi"/>
</dbReference>
<dbReference type="GO" id="GO:0019722">
    <property type="term" value="P:calcium-mediated signaling"/>
    <property type="evidence" value="ECO:0007669"/>
    <property type="project" value="EnsemblFungi"/>
</dbReference>
<dbReference type="STRING" id="1076872.G8ZVE4"/>
<dbReference type="InterPro" id="IPR006931">
    <property type="entry name" value="Calcipressin"/>
</dbReference>
<proteinExistence type="inferred from homology"/>
<dbReference type="HOGENOM" id="CLU_1390040_0_0_1"/>